<comment type="caution">
    <text evidence="1">The sequence shown here is derived from an EMBL/GenBank/DDBJ whole genome shotgun (WGS) entry which is preliminary data.</text>
</comment>
<protein>
    <recommendedName>
        <fullName evidence="3">Pheromone</fullName>
    </recommendedName>
</protein>
<evidence type="ECO:0000313" key="2">
    <source>
        <dbReference type="Proteomes" id="UP000807342"/>
    </source>
</evidence>
<dbReference type="AlphaFoldDB" id="A0A9P6C796"/>
<gene>
    <name evidence="1" type="ORF">P691DRAFT_808991</name>
</gene>
<keyword evidence="2" id="KW-1185">Reference proteome</keyword>
<name>A0A9P6C796_9AGAR</name>
<reference evidence="1" key="1">
    <citation type="submission" date="2020-11" db="EMBL/GenBank/DDBJ databases">
        <authorList>
            <consortium name="DOE Joint Genome Institute"/>
            <person name="Ahrendt S."/>
            <person name="Riley R."/>
            <person name="Andreopoulos W."/>
            <person name="Labutti K."/>
            <person name="Pangilinan J."/>
            <person name="Ruiz-Duenas F.J."/>
            <person name="Barrasa J.M."/>
            <person name="Sanchez-Garcia M."/>
            <person name="Camarero S."/>
            <person name="Miyauchi S."/>
            <person name="Serrano A."/>
            <person name="Linde D."/>
            <person name="Babiker R."/>
            <person name="Drula E."/>
            <person name="Ayuso-Fernandez I."/>
            <person name="Pacheco R."/>
            <person name="Padilla G."/>
            <person name="Ferreira P."/>
            <person name="Barriuso J."/>
            <person name="Kellner H."/>
            <person name="Castanera R."/>
            <person name="Alfaro M."/>
            <person name="Ramirez L."/>
            <person name="Pisabarro A.G."/>
            <person name="Kuo A."/>
            <person name="Tritt A."/>
            <person name="Lipzen A."/>
            <person name="He G."/>
            <person name="Yan M."/>
            <person name="Ng V."/>
            <person name="Cullen D."/>
            <person name="Martin F."/>
            <person name="Rosso M.-N."/>
            <person name="Henrissat B."/>
            <person name="Hibbett D."/>
            <person name="Martinez A.T."/>
            <person name="Grigoriev I.V."/>
        </authorList>
    </citation>
    <scope>NUCLEOTIDE SEQUENCE</scope>
    <source>
        <strain evidence="1">MF-IS2</strain>
    </source>
</reference>
<evidence type="ECO:0008006" key="3">
    <source>
        <dbReference type="Google" id="ProtNLM"/>
    </source>
</evidence>
<evidence type="ECO:0000313" key="1">
    <source>
        <dbReference type="EMBL" id="KAF9450968.1"/>
    </source>
</evidence>
<accession>A0A9P6C796</accession>
<dbReference type="Proteomes" id="UP000807342">
    <property type="component" value="Unassembled WGS sequence"/>
</dbReference>
<sequence length="57" mass="6292">MDQFSVFELCPVEMGTDTCIPPGSSKQYPSQFLPNPSGPLADHDQYSGEYGMYCIIV</sequence>
<organism evidence="1 2">
    <name type="scientific">Macrolepiota fuliginosa MF-IS2</name>
    <dbReference type="NCBI Taxonomy" id="1400762"/>
    <lineage>
        <taxon>Eukaryota</taxon>
        <taxon>Fungi</taxon>
        <taxon>Dikarya</taxon>
        <taxon>Basidiomycota</taxon>
        <taxon>Agaricomycotina</taxon>
        <taxon>Agaricomycetes</taxon>
        <taxon>Agaricomycetidae</taxon>
        <taxon>Agaricales</taxon>
        <taxon>Agaricineae</taxon>
        <taxon>Agaricaceae</taxon>
        <taxon>Macrolepiota</taxon>
    </lineage>
</organism>
<dbReference type="EMBL" id="MU151093">
    <property type="protein sequence ID" value="KAF9450968.1"/>
    <property type="molecule type" value="Genomic_DNA"/>
</dbReference>
<proteinExistence type="predicted"/>